<keyword evidence="3" id="KW-0378">Hydrolase</keyword>
<dbReference type="EMBL" id="LNVX01000218">
    <property type="protein sequence ID" value="OEG71374.1"/>
    <property type="molecule type" value="Genomic_DNA"/>
</dbReference>
<dbReference type="FunFam" id="3.40.630.40:FF:000005">
    <property type="entry name" value="N-acetylmuramoyl-L-alanine amidase (AmiA)"/>
    <property type="match status" value="1"/>
</dbReference>
<comment type="caution">
    <text evidence="6">The sequence shown here is derived from an EMBL/GenBank/DDBJ whole genome shotgun (WGS) entry which is preliminary data.</text>
</comment>
<evidence type="ECO:0000256" key="4">
    <source>
        <dbReference type="SAM" id="SignalP"/>
    </source>
</evidence>
<dbReference type="Pfam" id="PF07833">
    <property type="entry name" value="Cu_amine_oxidN1"/>
    <property type="match status" value="1"/>
</dbReference>
<evidence type="ECO:0000256" key="1">
    <source>
        <dbReference type="ARBA" id="ARBA00001561"/>
    </source>
</evidence>
<organism evidence="6 7">
    <name type="scientific">Endomicrobium trichonymphae</name>
    <dbReference type="NCBI Taxonomy" id="1408204"/>
    <lineage>
        <taxon>Bacteria</taxon>
        <taxon>Pseudomonadati</taxon>
        <taxon>Elusimicrobiota</taxon>
        <taxon>Endomicrobiia</taxon>
        <taxon>Endomicrobiales</taxon>
        <taxon>Endomicrobiaceae</taxon>
        <taxon>Candidatus Endomicrobiellum</taxon>
    </lineage>
</organism>
<feature type="domain" description="MurNAc-LAA" evidence="5">
    <location>
        <begin position="405"/>
        <end position="558"/>
    </location>
</feature>
<name>A0A1E5ILN3_ENDTX</name>
<dbReference type="GO" id="GO:0009253">
    <property type="term" value="P:peptidoglycan catabolic process"/>
    <property type="evidence" value="ECO:0007669"/>
    <property type="project" value="InterPro"/>
</dbReference>
<keyword evidence="7" id="KW-1185">Reference proteome</keyword>
<evidence type="ECO:0000256" key="2">
    <source>
        <dbReference type="ARBA" id="ARBA00011901"/>
    </source>
</evidence>
<evidence type="ECO:0000259" key="5">
    <source>
        <dbReference type="SMART" id="SM00646"/>
    </source>
</evidence>
<dbReference type="SMART" id="SM00646">
    <property type="entry name" value="Ami_3"/>
    <property type="match status" value="1"/>
</dbReference>
<dbReference type="SUPFAM" id="SSF53187">
    <property type="entry name" value="Zn-dependent exopeptidases"/>
    <property type="match status" value="1"/>
</dbReference>
<comment type="catalytic activity">
    <reaction evidence="1">
        <text>Hydrolyzes the link between N-acetylmuramoyl residues and L-amino acid residues in certain cell-wall glycopeptides.</text>
        <dbReference type="EC" id="3.5.1.28"/>
    </reaction>
</comment>
<gene>
    <name evidence="6" type="ORF">ATZ36_14740</name>
</gene>
<dbReference type="Gene3D" id="3.40.630.40">
    <property type="entry name" value="Zn-dependent exopeptidases"/>
    <property type="match status" value="1"/>
</dbReference>
<dbReference type="Proteomes" id="UP000095237">
    <property type="component" value="Unassembled WGS sequence"/>
</dbReference>
<sequence>MKKLSVLFFSLFMLFFAAYSHAKKKASVISSKVVNVIIDGESSPCVRIYKMSGQTNYFSVREIAKIYNATLEWKPASSQVTMHLNNRKIDIKADNTGVIFGKKLKKMTLPSRFMGNEIYIPPEILKSQEFAEIAEADTVWDPSSLLLSIKHRSNISAIRYFTKPESTLVFIQLEEPLLYTVSKTSGAVVLKILKGKVQHDFLSVNNGIVKDIFYGMEGRAALVKINLQQPPEFVKTSMLSKPYRISVYIKHSKNIDMSPEKETVIPEPEEEYVAPAEKYGEAKISETISVIENDENNKDLEEIPVAKFEDKNIVDDSFAIIGDTEDVVLKQEKEKESCYKRKKIIALDAGHGGEDPGAVGPSGIREKDINFKIVCGLKTIFDNDDNYEIILTRKDDTFIPLAERTNIANECNADLFISVHCNASLDRNVNGFEIYFLSEKATDSEAVATAVLENSVLELERNPSKKNTSLQSVLWSLAITEYINECSELSGFISAEATNRLKIPNKGVKQAGFYVLKGAQMPSVLVESAFISNYAQELEFSSKKFCLAVADSIYCGVVRYYASKDKKQNNK</sequence>
<dbReference type="InterPro" id="IPR012854">
    <property type="entry name" value="Cu_amine_oxidase-like_N"/>
</dbReference>
<dbReference type="InterPro" id="IPR050695">
    <property type="entry name" value="N-acetylmuramoyl_amidase_3"/>
</dbReference>
<dbReference type="SUPFAM" id="SSF55383">
    <property type="entry name" value="Copper amine oxidase, domain N"/>
    <property type="match status" value="1"/>
</dbReference>
<evidence type="ECO:0000313" key="7">
    <source>
        <dbReference type="Proteomes" id="UP000095237"/>
    </source>
</evidence>
<dbReference type="PANTHER" id="PTHR30404:SF0">
    <property type="entry name" value="N-ACETYLMURAMOYL-L-ALANINE AMIDASE AMIC"/>
    <property type="match status" value="1"/>
</dbReference>
<feature type="signal peptide" evidence="4">
    <location>
        <begin position="1"/>
        <end position="22"/>
    </location>
</feature>
<evidence type="ECO:0000313" key="6">
    <source>
        <dbReference type="EMBL" id="OEG71374.1"/>
    </source>
</evidence>
<feature type="chain" id="PRO_5009178890" description="N-acetylmuramoyl-L-alanine amidase" evidence="4">
    <location>
        <begin position="23"/>
        <end position="571"/>
    </location>
</feature>
<accession>A0A1E5ILN3</accession>
<dbReference type="Gene3D" id="3.30.457.10">
    <property type="entry name" value="Copper amine oxidase-like, N-terminal domain"/>
    <property type="match status" value="1"/>
</dbReference>
<dbReference type="GO" id="GO:0008745">
    <property type="term" value="F:N-acetylmuramoyl-L-alanine amidase activity"/>
    <property type="evidence" value="ECO:0007669"/>
    <property type="project" value="UniProtKB-EC"/>
</dbReference>
<dbReference type="CDD" id="cd02696">
    <property type="entry name" value="MurNAc-LAA"/>
    <property type="match status" value="1"/>
</dbReference>
<protein>
    <recommendedName>
        <fullName evidence="2">N-acetylmuramoyl-L-alanine amidase</fullName>
        <ecNumber evidence="2">3.5.1.28</ecNumber>
    </recommendedName>
</protein>
<dbReference type="Pfam" id="PF01520">
    <property type="entry name" value="Amidase_3"/>
    <property type="match status" value="1"/>
</dbReference>
<dbReference type="InterPro" id="IPR036582">
    <property type="entry name" value="Mao_N_sf"/>
</dbReference>
<dbReference type="PANTHER" id="PTHR30404">
    <property type="entry name" value="N-ACETYLMURAMOYL-L-ALANINE AMIDASE"/>
    <property type="match status" value="1"/>
</dbReference>
<keyword evidence="4" id="KW-0732">Signal</keyword>
<proteinExistence type="predicted"/>
<dbReference type="AlphaFoldDB" id="A0A1E5ILN3"/>
<dbReference type="GO" id="GO:0030288">
    <property type="term" value="C:outer membrane-bounded periplasmic space"/>
    <property type="evidence" value="ECO:0007669"/>
    <property type="project" value="TreeGrafter"/>
</dbReference>
<reference evidence="6 7" key="1">
    <citation type="submission" date="2015-11" db="EMBL/GenBank/DDBJ databases">
        <title>Evidence for parallel genomic evolution in an endosymbiosis of termite gut flagellates.</title>
        <authorList>
            <person name="Zheng H."/>
        </authorList>
    </citation>
    <scope>NUCLEOTIDE SEQUENCE [LARGE SCALE GENOMIC DNA]</scope>
    <source>
        <strain evidence="6 7">CET450</strain>
    </source>
</reference>
<dbReference type="InterPro" id="IPR002508">
    <property type="entry name" value="MurNAc-LAA_cat"/>
</dbReference>
<dbReference type="EC" id="3.5.1.28" evidence="2"/>
<evidence type="ECO:0000256" key="3">
    <source>
        <dbReference type="ARBA" id="ARBA00022801"/>
    </source>
</evidence>